<reference evidence="1 2" key="1">
    <citation type="journal article" date="2021" name="Commun. Biol.">
        <title>The genome of Shorea leprosula (Dipterocarpaceae) highlights the ecological relevance of drought in aseasonal tropical rainforests.</title>
        <authorList>
            <person name="Ng K.K.S."/>
            <person name="Kobayashi M.J."/>
            <person name="Fawcett J.A."/>
            <person name="Hatakeyama M."/>
            <person name="Paape T."/>
            <person name="Ng C.H."/>
            <person name="Ang C.C."/>
            <person name="Tnah L.H."/>
            <person name="Lee C.T."/>
            <person name="Nishiyama T."/>
            <person name="Sese J."/>
            <person name="O'Brien M.J."/>
            <person name="Copetti D."/>
            <person name="Mohd Noor M.I."/>
            <person name="Ong R.C."/>
            <person name="Putra M."/>
            <person name="Sireger I.Z."/>
            <person name="Indrioko S."/>
            <person name="Kosugi Y."/>
            <person name="Izuno A."/>
            <person name="Isagi Y."/>
            <person name="Lee S.L."/>
            <person name="Shimizu K.K."/>
        </authorList>
    </citation>
    <scope>NUCLEOTIDE SEQUENCE [LARGE SCALE GENOMIC DNA]</scope>
    <source>
        <strain evidence="1">214</strain>
    </source>
</reference>
<evidence type="ECO:0000313" key="1">
    <source>
        <dbReference type="EMBL" id="GKV51442.1"/>
    </source>
</evidence>
<accession>A0AAV5MS91</accession>
<organism evidence="1 2">
    <name type="scientific">Rubroshorea leprosula</name>
    <dbReference type="NCBI Taxonomy" id="152421"/>
    <lineage>
        <taxon>Eukaryota</taxon>
        <taxon>Viridiplantae</taxon>
        <taxon>Streptophyta</taxon>
        <taxon>Embryophyta</taxon>
        <taxon>Tracheophyta</taxon>
        <taxon>Spermatophyta</taxon>
        <taxon>Magnoliopsida</taxon>
        <taxon>eudicotyledons</taxon>
        <taxon>Gunneridae</taxon>
        <taxon>Pentapetalae</taxon>
        <taxon>rosids</taxon>
        <taxon>malvids</taxon>
        <taxon>Malvales</taxon>
        <taxon>Dipterocarpaceae</taxon>
        <taxon>Rubroshorea</taxon>
    </lineage>
</organism>
<comment type="caution">
    <text evidence="1">The sequence shown here is derived from an EMBL/GenBank/DDBJ whole genome shotgun (WGS) entry which is preliminary data.</text>
</comment>
<dbReference type="Proteomes" id="UP001054252">
    <property type="component" value="Unassembled WGS sequence"/>
</dbReference>
<dbReference type="EMBL" id="BPVZ01000500">
    <property type="protein sequence ID" value="GKV51442.1"/>
    <property type="molecule type" value="Genomic_DNA"/>
</dbReference>
<dbReference type="AlphaFoldDB" id="A0AAV5MS91"/>
<gene>
    <name evidence="1" type="ORF">SLEP1_g58100</name>
</gene>
<keyword evidence="2" id="KW-1185">Reference proteome</keyword>
<sequence>MSSSSPNRCLNIKVMLWKTFVENLVCSLLVTNEENFLQGSNVCASRY</sequence>
<proteinExistence type="predicted"/>
<protein>
    <submittedName>
        <fullName evidence="1">Uncharacterized protein</fullName>
    </submittedName>
</protein>
<name>A0AAV5MS91_9ROSI</name>
<evidence type="ECO:0000313" key="2">
    <source>
        <dbReference type="Proteomes" id="UP001054252"/>
    </source>
</evidence>